<comment type="caution">
    <text evidence="2">The sequence shown here is derived from an EMBL/GenBank/DDBJ whole genome shotgun (WGS) entry which is preliminary data.</text>
</comment>
<evidence type="ECO:0000256" key="1">
    <source>
        <dbReference type="SAM" id="Phobius"/>
    </source>
</evidence>
<dbReference type="AlphaFoldDB" id="A0A645E0W3"/>
<proteinExistence type="predicted"/>
<keyword evidence="1" id="KW-1133">Transmembrane helix</keyword>
<dbReference type="EMBL" id="VSSQ01041551">
    <property type="protein sequence ID" value="MPM95008.1"/>
    <property type="molecule type" value="Genomic_DNA"/>
</dbReference>
<name>A0A645E0W3_9ZZZZ</name>
<gene>
    <name evidence="2" type="ORF">SDC9_142157</name>
</gene>
<reference evidence="2" key="1">
    <citation type="submission" date="2019-08" db="EMBL/GenBank/DDBJ databases">
        <authorList>
            <person name="Kucharzyk K."/>
            <person name="Murdoch R.W."/>
            <person name="Higgins S."/>
            <person name="Loffler F."/>
        </authorList>
    </citation>
    <scope>NUCLEOTIDE SEQUENCE</scope>
</reference>
<protein>
    <submittedName>
        <fullName evidence="2">Uncharacterized protein</fullName>
    </submittedName>
</protein>
<feature type="transmembrane region" description="Helical" evidence="1">
    <location>
        <begin position="12"/>
        <end position="31"/>
    </location>
</feature>
<keyword evidence="1" id="KW-0472">Membrane</keyword>
<accession>A0A645E0W3</accession>
<keyword evidence="1" id="KW-0812">Transmembrane</keyword>
<organism evidence="2">
    <name type="scientific">bioreactor metagenome</name>
    <dbReference type="NCBI Taxonomy" id="1076179"/>
    <lineage>
        <taxon>unclassified sequences</taxon>
        <taxon>metagenomes</taxon>
        <taxon>ecological metagenomes</taxon>
    </lineage>
</organism>
<sequence>MLISGENAFTWLVIGGLIEMIALIIINSDYFRKRQHLFNN</sequence>
<evidence type="ECO:0000313" key="2">
    <source>
        <dbReference type="EMBL" id="MPM95008.1"/>
    </source>
</evidence>